<gene>
    <name evidence="3" type="ORF">CORT_0C01550</name>
</gene>
<feature type="compositionally biased region" description="Polar residues" evidence="2">
    <location>
        <begin position="283"/>
        <end position="326"/>
    </location>
</feature>
<dbReference type="RefSeq" id="XP_003868436.1">
    <property type="nucleotide sequence ID" value="XM_003868388.1"/>
</dbReference>
<feature type="region of interest" description="Disordered" evidence="2">
    <location>
        <begin position="482"/>
        <end position="540"/>
    </location>
</feature>
<dbReference type="GeneID" id="14539935"/>
<evidence type="ECO:0000256" key="2">
    <source>
        <dbReference type="SAM" id="MobiDB-lite"/>
    </source>
</evidence>
<dbReference type="KEGG" id="cot:CORT_0C01550"/>
<sequence>MNQDNPLSSQSSQSSISKQNKRSNFQFTYDSENYLLSLIQKYKEDIFTRGNRIKTWETVLSEFNDKYKAKIIQSRTINHRFQMLRKNLENKLMHENQPIQQLSLNENEKLLIDVMDYMYKNNYASTDPFSLSTSDTAGFSATRPSVESHGSDHSERGAVATSYKTGGRSGYTTGTSISSVSSSMITPSHQGSHDASDYSSAELLANNPQSVENQSLIGAGPLSYSNRVNQARDPYVLSHDAAATHQLQQNLYRSQQLFTQEQPSNLPTHQINEAADDIHTGQSSVMFDSPQHNVHQSLHQQPSLHSDSIGSNSSFPQQNLFSQSVEESSEFKTPYFKATSTSNPSSAAFPQQSSNQPRVRARHMSIATPQFEHTTYEQSPYPAQQNFQQPTPQEKSQSQSYEVNESQTQCHSLAQSQQLRTLMQQQVQTQNATQVILKQILALQAQYKSEISSIKEEIKNLREETTEKIDRILTHLYHKVLSNEPGTTTSGLSNQSSENRTINHDSSSNQQQQQQRQNQVQTNPQASSSDEDMSFERPQH</sequence>
<dbReference type="EMBL" id="HE681721">
    <property type="protein sequence ID" value="CCG25532.1"/>
    <property type="molecule type" value="Genomic_DNA"/>
</dbReference>
<keyword evidence="1" id="KW-0175">Coiled coil</keyword>
<name>H8X2I5_CANO9</name>
<feature type="compositionally biased region" description="Low complexity" evidence="2">
    <location>
        <begin position="161"/>
        <end position="175"/>
    </location>
</feature>
<feature type="region of interest" description="Disordered" evidence="2">
    <location>
        <begin position="137"/>
        <end position="175"/>
    </location>
</feature>
<feature type="compositionally biased region" description="Polar residues" evidence="2">
    <location>
        <begin position="338"/>
        <end position="357"/>
    </location>
</feature>
<reference evidence="3 4" key="1">
    <citation type="journal article" date="2012" name="PLoS ONE">
        <title>Sequence and analysis of the genome of the pathogenic yeast Candida orthopsilosis.</title>
        <authorList>
            <person name="Riccombeni A."/>
            <person name="Vidanes G."/>
            <person name="Proux-Wera E."/>
            <person name="Wolfe K.H."/>
            <person name="Butler G."/>
        </authorList>
    </citation>
    <scope>NUCLEOTIDE SEQUENCE [LARGE SCALE GENOMIC DNA]</scope>
    <source>
        <strain evidence="3 4">Co 90-125</strain>
    </source>
</reference>
<dbReference type="eggNOG" id="ENOG502RQ2R">
    <property type="taxonomic scope" value="Eukaryota"/>
</dbReference>
<dbReference type="OrthoDB" id="4012911at2759"/>
<protein>
    <submittedName>
        <fullName evidence="3">Uncharacterized protein</fullName>
    </submittedName>
</protein>
<feature type="coiled-coil region" evidence="1">
    <location>
        <begin position="444"/>
        <end position="471"/>
    </location>
</feature>
<proteinExistence type="predicted"/>
<evidence type="ECO:0000256" key="1">
    <source>
        <dbReference type="SAM" id="Coils"/>
    </source>
</evidence>
<feature type="region of interest" description="Disordered" evidence="2">
    <location>
        <begin position="382"/>
        <end position="408"/>
    </location>
</feature>
<dbReference type="HOGENOM" id="CLU_044221_0_0_1"/>
<feature type="compositionally biased region" description="Low complexity" evidence="2">
    <location>
        <begin position="506"/>
        <end position="525"/>
    </location>
</feature>
<keyword evidence="4" id="KW-1185">Reference proteome</keyword>
<evidence type="ECO:0000313" key="3">
    <source>
        <dbReference type="EMBL" id="CCG25532.1"/>
    </source>
</evidence>
<feature type="region of interest" description="Disordered" evidence="2">
    <location>
        <begin position="283"/>
        <end position="361"/>
    </location>
</feature>
<accession>H8X2I5</accession>
<organism evidence="3 4">
    <name type="scientific">Candida orthopsilosis (strain 90-125)</name>
    <name type="common">Yeast</name>
    <dbReference type="NCBI Taxonomy" id="1136231"/>
    <lineage>
        <taxon>Eukaryota</taxon>
        <taxon>Fungi</taxon>
        <taxon>Dikarya</taxon>
        <taxon>Ascomycota</taxon>
        <taxon>Saccharomycotina</taxon>
        <taxon>Pichiomycetes</taxon>
        <taxon>Debaryomycetaceae</taxon>
        <taxon>Candida/Lodderomyces clade</taxon>
        <taxon>Candida</taxon>
    </lineage>
</organism>
<evidence type="ECO:0000313" key="4">
    <source>
        <dbReference type="Proteomes" id="UP000005018"/>
    </source>
</evidence>
<feature type="compositionally biased region" description="Polar residues" evidence="2">
    <location>
        <begin position="484"/>
        <end position="500"/>
    </location>
</feature>
<dbReference type="Proteomes" id="UP000005018">
    <property type="component" value="Chromosome 3"/>
</dbReference>
<dbReference type="AlphaFoldDB" id="H8X2I5"/>